<feature type="chain" id="PRO_5047263815" evidence="1">
    <location>
        <begin position="19"/>
        <end position="423"/>
    </location>
</feature>
<keyword evidence="1" id="KW-0732">Signal</keyword>
<protein>
    <submittedName>
        <fullName evidence="2">Ectonucleotide pyrophosphatase/phosphodiesterase</fullName>
    </submittedName>
</protein>
<dbReference type="Pfam" id="PF01663">
    <property type="entry name" value="Phosphodiest"/>
    <property type="match status" value="1"/>
</dbReference>
<gene>
    <name evidence="2" type="ORF">ACFOOI_01210</name>
</gene>
<dbReference type="InterPro" id="IPR017850">
    <property type="entry name" value="Alkaline_phosphatase_core_sf"/>
</dbReference>
<evidence type="ECO:0000256" key="1">
    <source>
        <dbReference type="SAM" id="SignalP"/>
    </source>
</evidence>
<dbReference type="InterPro" id="IPR002591">
    <property type="entry name" value="Phosphodiest/P_Trfase"/>
</dbReference>
<evidence type="ECO:0000313" key="2">
    <source>
        <dbReference type="EMBL" id="MFC3809258.1"/>
    </source>
</evidence>
<reference evidence="3" key="1">
    <citation type="journal article" date="2019" name="Int. J. Syst. Evol. Microbiol.">
        <title>The Global Catalogue of Microorganisms (GCM) 10K type strain sequencing project: providing services to taxonomists for standard genome sequencing and annotation.</title>
        <authorList>
            <consortium name="The Broad Institute Genomics Platform"/>
            <consortium name="The Broad Institute Genome Sequencing Center for Infectious Disease"/>
            <person name="Wu L."/>
            <person name="Ma J."/>
        </authorList>
    </citation>
    <scope>NUCLEOTIDE SEQUENCE [LARGE SCALE GENOMIC DNA]</scope>
    <source>
        <strain evidence="3">CECT 7956</strain>
    </source>
</reference>
<dbReference type="EMBL" id="JBHRYQ010000001">
    <property type="protein sequence ID" value="MFC3809258.1"/>
    <property type="molecule type" value="Genomic_DNA"/>
</dbReference>
<dbReference type="Proteomes" id="UP001595616">
    <property type="component" value="Unassembled WGS sequence"/>
</dbReference>
<proteinExistence type="predicted"/>
<dbReference type="Gene3D" id="3.30.1360.180">
    <property type="match status" value="1"/>
</dbReference>
<organism evidence="2 3">
    <name type="scientific">Lacihabitans lacunae</name>
    <dbReference type="NCBI Taxonomy" id="1028214"/>
    <lineage>
        <taxon>Bacteria</taxon>
        <taxon>Pseudomonadati</taxon>
        <taxon>Bacteroidota</taxon>
        <taxon>Cytophagia</taxon>
        <taxon>Cytophagales</taxon>
        <taxon>Leadbetterellaceae</taxon>
        <taxon>Lacihabitans</taxon>
    </lineage>
</organism>
<evidence type="ECO:0000313" key="3">
    <source>
        <dbReference type="Proteomes" id="UP001595616"/>
    </source>
</evidence>
<sequence length="423" mass="48126">MKHLFAIVLAFFFVEAVAQVPTYDEILKNEILSNSLENSKEGLKKPYVIIVSIDGFRYDYAEKFGAENILDIAKEGSSASRLIPSFPSKTFPNHYTLVTGLYPQNHGIVSNSFYDKTINDTYSIGKRESVENGSWYGGTPIWNLAQQQGLVAASYFWVGSEANINGLHPRYYYPYLKVSPIEYRVQRVKQWLELPEKIRPHMITMYYSDVDDKGHAFGPESEENKEAVLKIDKQIGELRAAIKASGLPITLIVTADHGMVEVNQNINVHDYITLEKGQFYSGPVAMIYTKNELEKETFFQALSKQNRFKVYKKEAVPNYLNYNHGDRIGDLVLVADAPDEIIYTEKEMYPKKPGGTHGYDPFEERKMSTIFYIEGPRIKKGFKLAATENIHVYPLIAEILGLKITEPIDGKLEAMSEVLIKEK</sequence>
<dbReference type="SUPFAM" id="SSF53649">
    <property type="entry name" value="Alkaline phosphatase-like"/>
    <property type="match status" value="1"/>
</dbReference>
<dbReference type="Gene3D" id="3.40.720.10">
    <property type="entry name" value="Alkaline Phosphatase, subunit A"/>
    <property type="match status" value="1"/>
</dbReference>
<dbReference type="RefSeq" id="WP_379834068.1">
    <property type="nucleotide sequence ID" value="NZ_JBHRYQ010000001.1"/>
</dbReference>
<keyword evidence="3" id="KW-1185">Reference proteome</keyword>
<accession>A0ABV7YSS7</accession>
<dbReference type="CDD" id="cd16018">
    <property type="entry name" value="Enpp"/>
    <property type="match status" value="1"/>
</dbReference>
<name>A0ABV7YSS7_9BACT</name>
<feature type="signal peptide" evidence="1">
    <location>
        <begin position="1"/>
        <end position="18"/>
    </location>
</feature>
<dbReference type="PANTHER" id="PTHR10151:SF120">
    <property type="entry name" value="BIS(5'-ADENOSYL)-TRIPHOSPHATASE"/>
    <property type="match status" value="1"/>
</dbReference>
<dbReference type="PANTHER" id="PTHR10151">
    <property type="entry name" value="ECTONUCLEOTIDE PYROPHOSPHATASE/PHOSPHODIESTERASE"/>
    <property type="match status" value="1"/>
</dbReference>
<comment type="caution">
    <text evidence="2">The sequence shown here is derived from an EMBL/GenBank/DDBJ whole genome shotgun (WGS) entry which is preliminary data.</text>
</comment>